<gene>
    <name evidence="3" type="ORF">ECRASSUSDP1_LOCUS9302</name>
</gene>
<name>A0AAD1UIT4_EUPCR</name>
<proteinExistence type="predicted"/>
<evidence type="ECO:0000313" key="4">
    <source>
        <dbReference type="Proteomes" id="UP001295684"/>
    </source>
</evidence>
<dbReference type="EMBL" id="CAMPGE010009140">
    <property type="protein sequence ID" value="CAI2368013.1"/>
    <property type="molecule type" value="Genomic_DNA"/>
</dbReference>
<dbReference type="AlphaFoldDB" id="A0AAD1UIT4"/>
<feature type="compositionally biased region" description="Basic and acidic residues" evidence="2">
    <location>
        <begin position="263"/>
        <end position="273"/>
    </location>
</feature>
<feature type="region of interest" description="Disordered" evidence="2">
    <location>
        <begin position="1"/>
        <end position="64"/>
    </location>
</feature>
<evidence type="ECO:0000313" key="3">
    <source>
        <dbReference type="EMBL" id="CAI2368013.1"/>
    </source>
</evidence>
<comment type="caution">
    <text evidence="3">The sequence shown here is derived from an EMBL/GenBank/DDBJ whole genome shotgun (WGS) entry which is preliminary data.</text>
</comment>
<accession>A0AAD1UIT4</accession>
<protein>
    <submittedName>
        <fullName evidence="3">Uncharacterized protein</fullName>
    </submittedName>
</protein>
<dbReference type="PANTHER" id="PTHR40515:SF1">
    <property type="entry name" value="CILIA- AND FLAGELLA-ASSOCIATED PROTEIN 157"/>
    <property type="match status" value="1"/>
</dbReference>
<dbReference type="PANTHER" id="PTHR40515">
    <property type="entry name" value="CILIA- AND FLAGELLA-ASSOCIATED PROTEIN 157"/>
    <property type="match status" value="1"/>
</dbReference>
<feature type="coiled-coil region" evidence="1">
    <location>
        <begin position="191"/>
        <end position="239"/>
    </location>
</feature>
<feature type="coiled-coil region" evidence="1">
    <location>
        <begin position="320"/>
        <end position="361"/>
    </location>
</feature>
<evidence type="ECO:0000256" key="1">
    <source>
        <dbReference type="SAM" id="Coils"/>
    </source>
</evidence>
<feature type="compositionally biased region" description="Basic and acidic residues" evidence="2">
    <location>
        <begin position="20"/>
        <end position="64"/>
    </location>
</feature>
<reference evidence="3" key="1">
    <citation type="submission" date="2023-07" db="EMBL/GenBank/DDBJ databases">
        <authorList>
            <consortium name="AG Swart"/>
            <person name="Singh M."/>
            <person name="Singh A."/>
            <person name="Seah K."/>
            <person name="Emmerich C."/>
        </authorList>
    </citation>
    <scope>NUCLEOTIDE SEQUENCE</scope>
    <source>
        <strain evidence="3">DP1</strain>
    </source>
</reference>
<feature type="region of interest" description="Disordered" evidence="2">
    <location>
        <begin position="251"/>
        <end position="310"/>
    </location>
</feature>
<sequence>MNSRHKTDSGATSPSFRNLYHKDSTNKRKNRLNPDIHISEGTEFRKKTKPKDLEKEEKKYETQRKTNFKLNQKFKRNQARNLQRENDYRKHIEELQKDLKVRLGFEVGVADENFQKIKGLKDQLHSKINEVHQKVWDLKQEQEEDIARKLSIDQRKVEFGDNDGAKGVSKEGLKDRENQLNQHLEYIASIAQKIQDENVSLVKKNSELKKQYQHQENDRELLLKQLVMLKKENSQMKQEINYYGKITEEKKAEEDEQIDLENSPEKSMSKSDARTLLSSRGKQRRKLQKGQRMYLTTKASQAPKAKSPDCFSSVLNPAPLETEEDKILRYERIIEKLEKNLEFEERSLKNVQNQCKAELRKSTEIEDMLDECVHQVKVDIQKRNRNSKKKQVKVPENSKKYSTIDDIDFTEDDGERVLELLLSQDKALELLYGQKSSPSKGLSTAKPIPIIKEEVSG</sequence>
<evidence type="ECO:0000256" key="2">
    <source>
        <dbReference type="SAM" id="MobiDB-lite"/>
    </source>
</evidence>
<keyword evidence="1" id="KW-0175">Coiled coil</keyword>
<organism evidence="3 4">
    <name type="scientific">Euplotes crassus</name>
    <dbReference type="NCBI Taxonomy" id="5936"/>
    <lineage>
        <taxon>Eukaryota</taxon>
        <taxon>Sar</taxon>
        <taxon>Alveolata</taxon>
        <taxon>Ciliophora</taxon>
        <taxon>Intramacronucleata</taxon>
        <taxon>Spirotrichea</taxon>
        <taxon>Hypotrichia</taxon>
        <taxon>Euplotida</taxon>
        <taxon>Euplotidae</taxon>
        <taxon>Moneuplotes</taxon>
    </lineage>
</organism>
<dbReference type="Proteomes" id="UP001295684">
    <property type="component" value="Unassembled WGS sequence"/>
</dbReference>
<keyword evidence="4" id="KW-1185">Reference proteome</keyword>